<accession>A0A176QG83</accession>
<keyword evidence="3 5" id="KW-0949">S-adenosyl-L-methionine</keyword>
<evidence type="ECO:0000256" key="8">
    <source>
        <dbReference type="SAM" id="MobiDB-lite"/>
    </source>
</evidence>
<evidence type="ECO:0000256" key="3">
    <source>
        <dbReference type="ARBA" id="ARBA00022691"/>
    </source>
</evidence>
<dbReference type="Proteomes" id="UP000076976">
    <property type="component" value="Unassembled WGS sequence"/>
</dbReference>
<sequence>MDELTDPTELGARRPAFRYADLFAGIGGFHAMLDHAGGECVYVSEIDREARITYARNWIDPLPEYRRPMVNTDITLDTPEDEEVGVPEHDVLAAGFPCQPFSKSGYQRGMDEARGTLFWNIARILQDRTPAVVLLENVRNIAGPRHRHEWETIIRTLREIGYRVSETPTVFSPHFLPPDMGGTPQVRDRVFILGTYIGPERVREELEAGLQPSPTVVRAPVDGWKATDWRTEWVLDADESIKDIQRYRLSADEVAWVDAWDDLVQRIWSRTGTRLPGFPLWADHFVPERTLDLVELEALPRWKSQILVKNARFYDDNKTVVDQWRKAHPGFKAFPASRRKLEWQAQDTASLWDTVMHFRPSGIRAKAATYLPALVAITQTSIYGPRRRRLTPHEAARLQGFPRSFTFGDQRDAASYKQVGNGVAVGAAWHVLRSHVERDAADLPAELVRSVLHAEDNPARDAVSGTGRQAADVVTSEPVAV</sequence>
<dbReference type="NCBIfam" id="TIGR00675">
    <property type="entry name" value="dcm"/>
    <property type="match status" value="1"/>
</dbReference>
<keyword evidence="4" id="KW-0680">Restriction system</keyword>
<proteinExistence type="inferred from homology"/>
<feature type="active site" evidence="5">
    <location>
        <position position="98"/>
    </location>
</feature>
<dbReference type="GO" id="GO:0032259">
    <property type="term" value="P:methylation"/>
    <property type="evidence" value="ECO:0007669"/>
    <property type="project" value="UniProtKB-KW"/>
</dbReference>
<dbReference type="InterPro" id="IPR050750">
    <property type="entry name" value="C5-MTase"/>
</dbReference>
<dbReference type="PROSITE" id="PS00094">
    <property type="entry name" value="C5_MTASE_1"/>
    <property type="match status" value="1"/>
</dbReference>
<dbReference type="Gene3D" id="3.40.50.150">
    <property type="entry name" value="Vaccinia Virus protein VP39"/>
    <property type="match status" value="1"/>
</dbReference>
<name>A0A176QG83_9MICO</name>
<dbReference type="Pfam" id="PF00145">
    <property type="entry name" value="DNA_methylase"/>
    <property type="match status" value="1"/>
</dbReference>
<comment type="similarity">
    <text evidence="5 6">Belongs to the class I-like SAM-binding methyltransferase superfamily. C5-methyltransferase family.</text>
</comment>
<comment type="catalytic activity">
    <reaction evidence="7">
        <text>a 2'-deoxycytidine in DNA + S-adenosyl-L-methionine = a 5-methyl-2'-deoxycytidine in DNA + S-adenosyl-L-homocysteine + H(+)</text>
        <dbReference type="Rhea" id="RHEA:13681"/>
        <dbReference type="Rhea" id="RHEA-COMP:11369"/>
        <dbReference type="Rhea" id="RHEA-COMP:11370"/>
        <dbReference type="ChEBI" id="CHEBI:15378"/>
        <dbReference type="ChEBI" id="CHEBI:57856"/>
        <dbReference type="ChEBI" id="CHEBI:59789"/>
        <dbReference type="ChEBI" id="CHEBI:85452"/>
        <dbReference type="ChEBI" id="CHEBI:85454"/>
        <dbReference type="EC" id="2.1.1.37"/>
    </reaction>
</comment>
<dbReference type="InterPro" id="IPR018117">
    <property type="entry name" value="C5_DNA_meth_AS"/>
</dbReference>
<dbReference type="PANTHER" id="PTHR46098:SF1">
    <property type="entry name" value="TRNA (CYTOSINE(38)-C(5))-METHYLTRANSFERASE"/>
    <property type="match status" value="1"/>
</dbReference>
<evidence type="ECO:0000313" key="10">
    <source>
        <dbReference type="Proteomes" id="UP000076976"/>
    </source>
</evidence>
<evidence type="ECO:0000256" key="2">
    <source>
        <dbReference type="ARBA" id="ARBA00022679"/>
    </source>
</evidence>
<dbReference type="GO" id="GO:0009307">
    <property type="term" value="P:DNA restriction-modification system"/>
    <property type="evidence" value="ECO:0007669"/>
    <property type="project" value="UniProtKB-KW"/>
</dbReference>
<evidence type="ECO:0000313" key="9">
    <source>
        <dbReference type="EMBL" id="OAB88714.1"/>
    </source>
</evidence>
<dbReference type="InterPro" id="IPR029063">
    <property type="entry name" value="SAM-dependent_MTases_sf"/>
</dbReference>
<evidence type="ECO:0000256" key="1">
    <source>
        <dbReference type="ARBA" id="ARBA00022603"/>
    </source>
</evidence>
<dbReference type="PANTHER" id="PTHR46098">
    <property type="entry name" value="TRNA (CYTOSINE(38)-C(5))-METHYLTRANSFERASE"/>
    <property type="match status" value="1"/>
</dbReference>
<evidence type="ECO:0000256" key="6">
    <source>
        <dbReference type="RuleBase" id="RU000416"/>
    </source>
</evidence>
<keyword evidence="1 5" id="KW-0489">Methyltransferase</keyword>
<dbReference type="PRINTS" id="PR00105">
    <property type="entry name" value="C5METTRFRASE"/>
</dbReference>
<keyword evidence="2 5" id="KW-0808">Transferase</keyword>
<protein>
    <recommendedName>
        <fullName evidence="7">Cytosine-specific methyltransferase</fullName>
        <ecNumber evidence="7">2.1.1.37</ecNumber>
    </recommendedName>
</protein>
<dbReference type="SUPFAM" id="SSF53335">
    <property type="entry name" value="S-adenosyl-L-methionine-dependent methyltransferases"/>
    <property type="match status" value="1"/>
</dbReference>
<feature type="region of interest" description="Disordered" evidence="8">
    <location>
        <begin position="459"/>
        <end position="481"/>
    </location>
</feature>
<gene>
    <name evidence="9" type="ORF">AWH69_02695</name>
</gene>
<keyword evidence="10" id="KW-1185">Reference proteome</keyword>
<evidence type="ECO:0000256" key="4">
    <source>
        <dbReference type="ARBA" id="ARBA00022747"/>
    </source>
</evidence>
<dbReference type="Gene3D" id="3.90.120.10">
    <property type="entry name" value="DNA Methylase, subunit A, domain 2"/>
    <property type="match status" value="1"/>
</dbReference>
<dbReference type="RefSeq" id="WP_068271071.1">
    <property type="nucleotide sequence ID" value="NZ_LQZG01000001.1"/>
</dbReference>
<dbReference type="EC" id="2.1.1.37" evidence="7"/>
<dbReference type="AlphaFoldDB" id="A0A176QG83"/>
<dbReference type="GO" id="GO:0003886">
    <property type="term" value="F:DNA (cytosine-5-)-methyltransferase activity"/>
    <property type="evidence" value="ECO:0007669"/>
    <property type="project" value="UniProtKB-EC"/>
</dbReference>
<reference evidence="9 10" key="1">
    <citation type="submission" date="2016-01" db="EMBL/GenBank/DDBJ databases">
        <title>Janibacter melonis strain CD11_4 genome sequencing and assembly.</title>
        <authorList>
            <person name="Nair G.R."/>
            <person name="Kaur G."/>
            <person name="Chander A.M."/>
            <person name="Mayilraj S."/>
        </authorList>
    </citation>
    <scope>NUCLEOTIDE SEQUENCE [LARGE SCALE GENOMIC DNA]</scope>
    <source>
        <strain evidence="9 10">CD11-4</strain>
    </source>
</reference>
<evidence type="ECO:0000256" key="5">
    <source>
        <dbReference type="PROSITE-ProRule" id="PRU01016"/>
    </source>
</evidence>
<dbReference type="PROSITE" id="PS51679">
    <property type="entry name" value="SAM_MT_C5"/>
    <property type="match status" value="1"/>
</dbReference>
<dbReference type="EMBL" id="LQZG01000001">
    <property type="protein sequence ID" value="OAB88714.1"/>
    <property type="molecule type" value="Genomic_DNA"/>
</dbReference>
<comment type="caution">
    <text evidence="9">The sequence shown here is derived from an EMBL/GenBank/DDBJ whole genome shotgun (WGS) entry which is preliminary data.</text>
</comment>
<dbReference type="STRING" id="262209.AWH69_02695"/>
<evidence type="ECO:0000256" key="7">
    <source>
        <dbReference type="RuleBase" id="RU000417"/>
    </source>
</evidence>
<organism evidence="9 10">
    <name type="scientific">Janibacter melonis</name>
    <dbReference type="NCBI Taxonomy" id="262209"/>
    <lineage>
        <taxon>Bacteria</taxon>
        <taxon>Bacillati</taxon>
        <taxon>Actinomycetota</taxon>
        <taxon>Actinomycetes</taxon>
        <taxon>Micrococcales</taxon>
        <taxon>Intrasporangiaceae</taxon>
        <taxon>Janibacter</taxon>
    </lineage>
</organism>
<dbReference type="InterPro" id="IPR001525">
    <property type="entry name" value="C5_MeTfrase"/>
</dbReference>